<evidence type="ECO:0000259" key="1">
    <source>
        <dbReference type="PROSITE" id="PS50994"/>
    </source>
</evidence>
<dbReference type="EMBL" id="VSSQ01000055">
    <property type="protein sequence ID" value="MPL70765.1"/>
    <property type="molecule type" value="Genomic_DNA"/>
</dbReference>
<accession>A0A644TV55</accession>
<feature type="domain" description="Integrase catalytic" evidence="1">
    <location>
        <begin position="180"/>
        <end position="360"/>
    </location>
</feature>
<dbReference type="InterPro" id="IPR001584">
    <property type="entry name" value="Integrase_cat-core"/>
</dbReference>
<dbReference type="Pfam" id="PF00665">
    <property type="entry name" value="rve"/>
    <property type="match status" value="1"/>
</dbReference>
<dbReference type="GO" id="GO:0003676">
    <property type="term" value="F:nucleic acid binding"/>
    <property type="evidence" value="ECO:0007669"/>
    <property type="project" value="InterPro"/>
</dbReference>
<evidence type="ECO:0000313" key="2">
    <source>
        <dbReference type="EMBL" id="MPL70765.1"/>
    </source>
</evidence>
<dbReference type="AlphaFoldDB" id="A0A644TV55"/>
<dbReference type="Gene3D" id="3.30.420.10">
    <property type="entry name" value="Ribonuclease H-like superfamily/Ribonuclease H"/>
    <property type="match status" value="1"/>
</dbReference>
<gene>
    <name evidence="2" type="ORF">SDC9_16526</name>
</gene>
<comment type="caution">
    <text evidence="2">The sequence shown here is derived from an EMBL/GenBank/DDBJ whole genome shotgun (WGS) entry which is preliminary data.</text>
</comment>
<dbReference type="SUPFAM" id="SSF53098">
    <property type="entry name" value="Ribonuclease H-like"/>
    <property type="match status" value="1"/>
</dbReference>
<proteinExistence type="predicted"/>
<dbReference type="GO" id="GO:0015074">
    <property type="term" value="P:DNA integration"/>
    <property type="evidence" value="ECO:0007669"/>
    <property type="project" value="InterPro"/>
</dbReference>
<reference evidence="2" key="1">
    <citation type="submission" date="2019-08" db="EMBL/GenBank/DDBJ databases">
        <authorList>
            <person name="Kucharzyk K."/>
            <person name="Murdoch R.W."/>
            <person name="Higgins S."/>
            <person name="Loffler F."/>
        </authorList>
    </citation>
    <scope>NUCLEOTIDE SEQUENCE</scope>
</reference>
<name>A0A644TV55_9ZZZZ</name>
<dbReference type="InterPro" id="IPR036397">
    <property type="entry name" value="RNaseH_sf"/>
</dbReference>
<organism evidence="2">
    <name type="scientific">bioreactor metagenome</name>
    <dbReference type="NCBI Taxonomy" id="1076179"/>
    <lineage>
        <taxon>unclassified sequences</taxon>
        <taxon>metagenomes</taxon>
        <taxon>ecological metagenomes</taxon>
    </lineage>
</organism>
<sequence length="427" mass="48586">MELPMRIRFHILAVIHARYKKASKGEKGKILDELVATTGYNRKYAAWLLAHWGTEVSTVIDGNPTLFVVGKRRIKKRGGRPRIYDQAFIDTLTRLWYLFDCLCSTRFVAFLRSLIDLFCDLGEVGITKELSMQLRTVSSATVDRLLAGERKKLRGKGTSLTHPGSLLKRQIPIRTFADWDEVVPGFVEVDLVGHDGGSAFGSFLCTLTMTDVCSGWTETVGVLNKAQKHVFQGLQYARERFPVPLLGLDTDNGSEFLNNHLVRYCEQEHITFTRSRPYRKNDNCFVEEKNNSVVRRSVGYARFESEEALLSLNALYTNLRLLGNFFLPSAKLTEKLRDGSKLYRKYDTPLAPYQRLMSSDKVPVKSKEALTVLYKSLNPVNLANAIHEQQDKLAKFAVRFQTPCRAVRPRSFHIHPGLLSRSLSSRF</sequence>
<dbReference type="PROSITE" id="PS50994">
    <property type="entry name" value="INTEGRASE"/>
    <property type="match status" value="1"/>
</dbReference>
<dbReference type="InterPro" id="IPR012337">
    <property type="entry name" value="RNaseH-like_sf"/>
</dbReference>
<protein>
    <recommendedName>
        <fullName evidence="1">Integrase catalytic domain-containing protein</fullName>
    </recommendedName>
</protein>